<dbReference type="EMBL" id="CP020946">
    <property type="protein sequence ID" value="ASD62713.1"/>
    <property type="molecule type" value="Genomic_DNA"/>
</dbReference>
<accession>A0A1Z3N5H6</accession>
<dbReference type="AlphaFoldDB" id="A0A1Z3N5H6"/>
<dbReference type="Proteomes" id="UP000197003">
    <property type="component" value="Chromosome"/>
</dbReference>
<evidence type="ECO:0000313" key="2">
    <source>
        <dbReference type="EMBL" id="ASD62713.1"/>
    </source>
</evidence>
<keyword evidence="1" id="KW-0732">Signal</keyword>
<sequence length="110" mass="11956">MKILKSIILVALSLSAVNASAYGLECTTQSHIMDFLTLDRDGGEETITVNYLSEQKERFLVIKHTNDHIVAVKGQVSESNPNKVELLLDASGNGQMALYGKVADVSCSEK</sequence>
<protein>
    <submittedName>
        <fullName evidence="2">Uncharacterized protein</fullName>
    </submittedName>
</protein>
<evidence type="ECO:0000256" key="1">
    <source>
        <dbReference type="SAM" id="SignalP"/>
    </source>
</evidence>
<proteinExistence type="predicted"/>
<feature type="chain" id="PRO_5012961264" evidence="1">
    <location>
        <begin position="22"/>
        <end position="110"/>
    </location>
</feature>
<feature type="signal peptide" evidence="1">
    <location>
        <begin position="1"/>
        <end position="21"/>
    </location>
</feature>
<name>A0A1Z3N5H6_BDEBC</name>
<dbReference type="RefSeq" id="WP_088564334.1">
    <property type="nucleotide sequence ID" value="NZ_CP020946.1"/>
</dbReference>
<evidence type="ECO:0000313" key="3">
    <source>
        <dbReference type="Proteomes" id="UP000197003"/>
    </source>
</evidence>
<gene>
    <name evidence="2" type="ORF">B9G79_03585</name>
</gene>
<organism evidence="2 3">
    <name type="scientific">Bdellovibrio bacteriovorus</name>
    <dbReference type="NCBI Taxonomy" id="959"/>
    <lineage>
        <taxon>Bacteria</taxon>
        <taxon>Pseudomonadati</taxon>
        <taxon>Bdellovibrionota</taxon>
        <taxon>Bdellovibrionia</taxon>
        <taxon>Bdellovibrionales</taxon>
        <taxon>Pseudobdellovibrionaceae</taxon>
        <taxon>Bdellovibrio</taxon>
    </lineage>
</organism>
<dbReference type="OrthoDB" id="5294836at2"/>
<reference evidence="2 3" key="1">
    <citation type="submission" date="2017-04" db="EMBL/GenBank/DDBJ databases">
        <title>Whole genome sequence of Bdellovibrio bacteriovorus strain SSB218315.</title>
        <authorList>
            <person name="Oyedara O."/>
            <person name="Rodriguez-Perez M.A."/>
        </authorList>
    </citation>
    <scope>NUCLEOTIDE SEQUENCE [LARGE SCALE GENOMIC DNA]</scope>
    <source>
        <strain evidence="2 3">SSB218315</strain>
    </source>
</reference>